<dbReference type="InterPro" id="IPR015424">
    <property type="entry name" value="PyrdxlP-dep_Trfase"/>
</dbReference>
<dbReference type="InterPro" id="IPR015421">
    <property type="entry name" value="PyrdxlP-dep_Trfase_major"/>
</dbReference>
<evidence type="ECO:0000313" key="2">
    <source>
        <dbReference type="Proteomes" id="UP001430455"/>
    </source>
</evidence>
<evidence type="ECO:0000313" key="1">
    <source>
        <dbReference type="EMBL" id="MBX0297366.1"/>
    </source>
</evidence>
<dbReference type="Proteomes" id="UP001430455">
    <property type="component" value="Unassembled WGS sequence"/>
</dbReference>
<comment type="caution">
    <text evidence="1">The sequence shown here is derived from an EMBL/GenBank/DDBJ whole genome shotgun (WGS) entry which is preliminary data.</text>
</comment>
<dbReference type="InterPro" id="IPR015422">
    <property type="entry name" value="PyrdxlP-dep_Trfase_small"/>
</dbReference>
<dbReference type="EMBL" id="RKLT01000018">
    <property type="protein sequence ID" value="MBX0297366.1"/>
    <property type="molecule type" value="Genomic_DNA"/>
</dbReference>
<protein>
    <submittedName>
        <fullName evidence="1">Uncharacterized protein</fullName>
    </submittedName>
</protein>
<dbReference type="RefSeq" id="WP_220581952.1">
    <property type="nucleotide sequence ID" value="NZ_RKLT01000018.1"/>
</dbReference>
<dbReference type="AlphaFoldDB" id="A0AAW4PG22"/>
<organism evidence="1 2">
    <name type="scientific">Haloarcula nitratireducens</name>
    <dbReference type="NCBI Taxonomy" id="2487749"/>
    <lineage>
        <taxon>Archaea</taxon>
        <taxon>Methanobacteriati</taxon>
        <taxon>Methanobacteriota</taxon>
        <taxon>Stenosarchaea group</taxon>
        <taxon>Halobacteria</taxon>
        <taxon>Halobacteriales</taxon>
        <taxon>Haloarculaceae</taxon>
        <taxon>Haloarcula</taxon>
    </lineage>
</organism>
<keyword evidence="2" id="KW-1185">Reference proteome</keyword>
<dbReference type="Gene3D" id="3.90.1150.10">
    <property type="entry name" value="Aspartate Aminotransferase, domain 1"/>
    <property type="match status" value="1"/>
</dbReference>
<sequence length="81" mass="8887">MNEPSTIEKGGAEFEGVKLLLCENPLPPIDETIEAASDELPRSNHYTEPYSAPLRDLLGDRIGVSTEHIHINAGSELIRFA</sequence>
<accession>A0AAW4PG22</accession>
<gene>
    <name evidence="1" type="ORF">EGH23_21035</name>
</gene>
<reference evidence="1 2" key="1">
    <citation type="submission" date="2021-06" db="EMBL/GenBank/DDBJ databases">
        <title>Halomicroarcula sp. a new haloarchaeum isolated from saline soil.</title>
        <authorList>
            <person name="Duran-Viseras A."/>
            <person name="Sanchez-Porro C."/>
            <person name="Ventosa A."/>
        </authorList>
    </citation>
    <scope>NUCLEOTIDE SEQUENCE [LARGE SCALE GENOMIC DNA]</scope>
    <source>
        <strain evidence="1 2">F27</strain>
    </source>
</reference>
<dbReference type="SUPFAM" id="SSF53383">
    <property type="entry name" value="PLP-dependent transferases"/>
    <property type="match status" value="1"/>
</dbReference>
<proteinExistence type="predicted"/>
<name>A0AAW4PG22_9EURY</name>
<dbReference type="Gene3D" id="3.40.640.10">
    <property type="entry name" value="Type I PLP-dependent aspartate aminotransferase-like (Major domain)"/>
    <property type="match status" value="1"/>
</dbReference>